<sequence>MISIKRLNTNKFSWLQNSHFYRNIDNFDEPLNIFLNID</sequence>
<proteinExistence type="predicted"/>
<organism evidence="1">
    <name type="scientific">viral metagenome</name>
    <dbReference type="NCBI Taxonomy" id="1070528"/>
    <lineage>
        <taxon>unclassified sequences</taxon>
        <taxon>metagenomes</taxon>
        <taxon>organismal metagenomes</taxon>
    </lineage>
</organism>
<reference evidence="1" key="1">
    <citation type="journal article" date="2020" name="Nature">
        <title>Giant virus diversity and host interactions through global metagenomics.</title>
        <authorList>
            <person name="Schulz F."/>
            <person name="Roux S."/>
            <person name="Paez-Espino D."/>
            <person name="Jungbluth S."/>
            <person name="Walsh D.A."/>
            <person name="Denef V.J."/>
            <person name="McMahon K.D."/>
            <person name="Konstantinidis K.T."/>
            <person name="Eloe-Fadrosh E.A."/>
            <person name="Kyrpides N.C."/>
            <person name="Woyke T."/>
        </authorList>
    </citation>
    <scope>NUCLEOTIDE SEQUENCE</scope>
    <source>
        <strain evidence="1">GVMAG-S-1021933-23</strain>
    </source>
</reference>
<dbReference type="EMBL" id="MN740593">
    <property type="protein sequence ID" value="QHS77947.1"/>
    <property type="molecule type" value="Genomic_DNA"/>
</dbReference>
<protein>
    <submittedName>
        <fullName evidence="1">Uncharacterized protein</fullName>
    </submittedName>
</protein>
<dbReference type="AlphaFoldDB" id="A0A6C0ADX0"/>
<evidence type="ECO:0000313" key="1">
    <source>
        <dbReference type="EMBL" id="QHS77947.1"/>
    </source>
</evidence>
<name>A0A6C0ADX0_9ZZZZ</name>
<accession>A0A6C0ADX0</accession>